<keyword evidence="2" id="KW-1003">Cell membrane</keyword>
<sequence>MKRWFSIIAQVLLLFGFTWLGKWVSSFFHLPVPGSLIGLALLFICLYTGLIRLQWVEAGATLLFSQMILFFVPSLVGMMQYPWLLGLKGLLVLVVVVSGCALVMISTGVVAERMFNRGEVKQHDPVENV</sequence>
<dbReference type="GO" id="GO:0005886">
    <property type="term" value="C:plasma membrane"/>
    <property type="evidence" value="ECO:0007669"/>
    <property type="project" value="UniProtKB-SubCell"/>
</dbReference>
<dbReference type="AlphaFoldDB" id="A0A220MQ28"/>
<evidence type="ECO:0000256" key="6">
    <source>
        <dbReference type="SAM" id="Phobius"/>
    </source>
</evidence>
<evidence type="ECO:0000313" key="8">
    <source>
        <dbReference type="Proteomes" id="UP000197781"/>
    </source>
</evidence>
<organism evidence="7 8">
    <name type="scientific">Brevibacillus formosus</name>
    <dbReference type="NCBI Taxonomy" id="54913"/>
    <lineage>
        <taxon>Bacteria</taxon>
        <taxon>Bacillati</taxon>
        <taxon>Bacillota</taxon>
        <taxon>Bacilli</taxon>
        <taxon>Bacillales</taxon>
        <taxon>Paenibacillaceae</taxon>
        <taxon>Brevibacillus</taxon>
    </lineage>
</organism>
<evidence type="ECO:0000256" key="4">
    <source>
        <dbReference type="ARBA" id="ARBA00022989"/>
    </source>
</evidence>
<evidence type="ECO:0000256" key="5">
    <source>
        <dbReference type="ARBA" id="ARBA00023136"/>
    </source>
</evidence>
<evidence type="ECO:0000256" key="1">
    <source>
        <dbReference type="ARBA" id="ARBA00004651"/>
    </source>
</evidence>
<keyword evidence="4 6" id="KW-1133">Transmembrane helix</keyword>
<keyword evidence="7" id="KW-0378">Hydrolase</keyword>
<dbReference type="KEGG" id="bfm:BP422_29620"/>
<dbReference type="GO" id="GO:0016787">
    <property type="term" value="F:hydrolase activity"/>
    <property type="evidence" value="ECO:0007669"/>
    <property type="project" value="UniProtKB-KW"/>
</dbReference>
<evidence type="ECO:0000313" key="7">
    <source>
        <dbReference type="EMBL" id="ASJ57304.1"/>
    </source>
</evidence>
<comment type="subcellular location">
    <subcellularLocation>
        <location evidence="1">Cell membrane</location>
        <topology evidence="1">Multi-pass membrane protein</topology>
    </subcellularLocation>
</comment>
<dbReference type="NCBIfam" id="NF002460">
    <property type="entry name" value="PRK01658.1"/>
    <property type="match status" value="1"/>
</dbReference>
<evidence type="ECO:0000256" key="2">
    <source>
        <dbReference type="ARBA" id="ARBA00022475"/>
    </source>
</evidence>
<name>A0A220MQ28_9BACL</name>
<dbReference type="EMBL" id="CP018145">
    <property type="protein sequence ID" value="ASJ57304.1"/>
    <property type="molecule type" value="Genomic_DNA"/>
</dbReference>
<protein>
    <submittedName>
        <fullName evidence="7">Murein hydrolase regulator LrgA</fullName>
    </submittedName>
</protein>
<feature type="transmembrane region" description="Helical" evidence="6">
    <location>
        <begin position="62"/>
        <end position="84"/>
    </location>
</feature>
<dbReference type="Proteomes" id="UP000197781">
    <property type="component" value="Chromosome"/>
</dbReference>
<dbReference type="RefSeq" id="WP_088910758.1">
    <property type="nucleotide sequence ID" value="NZ_CP018145.1"/>
</dbReference>
<gene>
    <name evidence="7" type="ORF">BP422_29620</name>
</gene>
<feature type="transmembrane region" description="Helical" evidence="6">
    <location>
        <begin position="90"/>
        <end position="111"/>
    </location>
</feature>
<keyword evidence="3 6" id="KW-0812">Transmembrane</keyword>
<proteinExistence type="predicted"/>
<dbReference type="Pfam" id="PF03788">
    <property type="entry name" value="LrgA"/>
    <property type="match status" value="1"/>
</dbReference>
<dbReference type="PANTHER" id="PTHR33931:SF2">
    <property type="entry name" value="HOLIN-LIKE PROTEIN CIDA"/>
    <property type="match status" value="1"/>
</dbReference>
<evidence type="ECO:0000256" key="3">
    <source>
        <dbReference type="ARBA" id="ARBA00022692"/>
    </source>
</evidence>
<dbReference type="PANTHER" id="PTHR33931">
    <property type="entry name" value="HOLIN-LIKE PROTEIN CIDA-RELATED"/>
    <property type="match status" value="1"/>
</dbReference>
<keyword evidence="5 6" id="KW-0472">Membrane</keyword>
<accession>A0A220MQ28</accession>
<dbReference type="InterPro" id="IPR005538">
    <property type="entry name" value="LrgA/CidA"/>
</dbReference>
<feature type="transmembrane region" description="Helical" evidence="6">
    <location>
        <begin position="30"/>
        <end position="50"/>
    </location>
</feature>
<reference evidence="7 8" key="1">
    <citation type="submission" date="2016-11" db="EMBL/GenBank/DDBJ databases">
        <authorList>
            <person name="Jaros S."/>
            <person name="Januszkiewicz K."/>
            <person name="Wedrychowicz H."/>
        </authorList>
    </citation>
    <scope>NUCLEOTIDE SEQUENCE [LARGE SCALE GENOMIC DNA]</scope>
    <source>
        <strain evidence="7 8">NF2</strain>
    </source>
</reference>